<protein>
    <submittedName>
        <fullName evidence="1">Uncharacterized protein</fullName>
    </submittedName>
</protein>
<keyword evidence="2" id="KW-1185">Reference proteome</keyword>
<dbReference type="Proteomes" id="UP001152795">
    <property type="component" value="Unassembled WGS sequence"/>
</dbReference>
<evidence type="ECO:0000313" key="2">
    <source>
        <dbReference type="Proteomes" id="UP001152795"/>
    </source>
</evidence>
<name>A0A7D9K7G5_PARCT</name>
<comment type="caution">
    <text evidence="1">The sequence shown here is derived from an EMBL/GenBank/DDBJ whole genome shotgun (WGS) entry which is preliminary data.</text>
</comment>
<gene>
    <name evidence="1" type="ORF">PACLA_8A036949</name>
</gene>
<dbReference type="InterPro" id="IPR001646">
    <property type="entry name" value="5peptide_repeat"/>
</dbReference>
<dbReference type="Gene3D" id="2.160.20.80">
    <property type="entry name" value="E3 ubiquitin-protein ligase SopA"/>
    <property type="match status" value="1"/>
</dbReference>
<accession>A0A7D9K7G5</accession>
<evidence type="ECO:0000313" key="1">
    <source>
        <dbReference type="EMBL" id="CAB4041393.1"/>
    </source>
</evidence>
<dbReference type="AlphaFoldDB" id="A0A7D9K7G5"/>
<dbReference type="Pfam" id="PF00805">
    <property type="entry name" value="Pentapeptide"/>
    <property type="match status" value="1"/>
</dbReference>
<reference evidence="1" key="1">
    <citation type="submission" date="2020-04" db="EMBL/GenBank/DDBJ databases">
        <authorList>
            <person name="Alioto T."/>
            <person name="Alioto T."/>
            <person name="Gomez Garrido J."/>
        </authorList>
    </citation>
    <scope>NUCLEOTIDE SEQUENCE</scope>
    <source>
        <strain evidence="1">A484AB</strain>
    </source>
</reference>
<dbReference type="SUPFAM" id="SSF141571">
    <property type="entry name" value="Pentapeptide repeat-like"/>
    <property type="match status" value="1"/>
</dbReference>
<sequence length="508" mass="57395">MFQQEMLCFNTENGASSFQGDANDGQKPSKDKTMRKREDCCKHFEEQIVDEFLDQLKINKGNLTDPNIGPIPKSLSDAGTVTSIVLGVASVTTLGLSIGTFGIGSLVGAAVAGITFTVTKLDQRKKKANAKTLDEKMEIYVHSELKCIIRDVARELSRMFEYQVVELEDETQINLLAKCAVDLMLSKWKENENLGRNTLIKKVLQDGKLKKTELLTREGDKWFAPDVFRQPGLRKMIFEKDGAEFEYFVKKANKKAKNACDTSKYGYRGQFLELKNDETKKLKNEEDDMGKDETDAVKDCLYCNESFIESSHNENSQHENCTIYHQYFCESVIDSHYTERRVPCLTYNPIHILIRCPNVLESFNQLREEKPSLAKFLKKTFKKVLPEDHLVLPIYRPHLPKKITNLEKSDLTGSDFSHSDFTNSSLEGCTFTEVVMLFAELAGTRMSGSKFNDTLISHSNLVGVKARKCKWTKTKLLYSRVEGAYLDGAESSISGNTLIGTNIGEAHV</sequence>
<dbReference type="EMBL" id="CACRXK020028240">
    <property type="protein sequence ID" value="CAB4041393.1"/>
    <property type="molecule type" value="Genomic_DNA"/>
</dbReference>
<proteinExistence type="predicted"/>
<organism evidence="1 2">
    <name type="scientific">Paramuricea clavata</name>
    <name type="common">Red gorgonian</name>
    <name type="synonym">Violescent sea-whip</name>
    <dbReference type="NCBI Taxonomy" id="317549"/>
    <lineage>
        <taxon>Eukaryota</taxon>
        <taxon>Metazoa</taxon>
        <taxon>Cnidaria</taxon>
        <taxon>Anthozoa</taxon>
        <taxon>Octocorallia</taxon>
        <taxon>Malacalcyonacea</taxon>
        <taxon>Plexauridae</taxon>
        <taxon>Paramuricea</taxon>
    </lineage>
</organism>